<accession>V3ZTC7</accession>
<sequence>MTKISGIIRAMMMICYYVQLFLLFYMICCVFSSDNCSVKSSECGYKGECNGTICLCPSGYILHQNKRDCQSELCLLNDCVECPSEDKCSRCVNFISRESGKCIEQCNGKAKILFEGPYQGNVCTVTPDESTDIVIAIVAGVSASLLLLIIISLAVFFYMRKTR</sequence>
<gene>
    <name evidence="3" type="ORF">LOTGIDRAFT_155481</name>
</gene>
<dbReference type="OrthoDB" id="6148872at2759"/>
<protein>
    <recommendedName>
        <fullName evidence="5">EGF-like domain-containing protein</fullName>
    </recommendedName>
</protein>
<dbReference type="CTD" id="20236724"/>
<dbReference type="RefSeq" id="XP_009065282.1">
    <property type="nucleotide sequence ID" value="XM_009067034.1"/>
</dbReference>
<dbReference type="STRING" id="225164.V3ZTC7"/>
<keyword evidence="2" id="KW-0732">Signal</keyword>
<feature type="transmembrane region" description="Helical" evidence="1">
    <location>
        <begin position="133"/>
        <end position="159"/>
    </location>
</feature>
<dbReference type="AlphaFoldDB" id="V3ZTC7"/>
<keyword evidence="4" id="KW-1185">Reference proteome</keyword>
<evidence type="ECO:0000313" key="4">
    <source>
        <dbReference type="Proteomes" id="UP000030746"/>
    </source>
</evidence>
<dbReference type="EMBL" id="KB203566">
    <property type="protein sequence ID" value="ESO84156.1"/>
    <property type="molecule type" value="Genomic_DNA"/>
</dbReference>
<feature type="chain" id="PRO_5004716286" description="EGF-like domain-containing protein" evidence="2">
    <location>
        <begin position="33"/>
        <end position="163"/>
    </location>
</feature>
<keyword evidence="1" id="KW-0812">Transmembrane</keyword>
<dbReference type="GeneID" id="20236724"/>
<keyword evidence="1" id="KW-0472">Membrane</keyword>
<evidence type="ECO:0000313" key="3">
    <source>
        <dbReference type="EMBL" id="ESO84156.1"/>
    </source>
</evidence>
<dbReference type="Proteomes" id="UP000030746">
    <property type="component" value="Unassembled WGS sequence"/>
</dbReference>
<reference evidence="3 4" key="1">
    <citation type="journal article" date="2013" name="Nature">
        <title>Insights into bilaterian evolution from three spiralian genomes.</title>
        <authorList>
            <person name="Simakov O."/>
            <person name="Marletaz F."/>
            <person name="Cho S.J."/>
            <person name="Edsinger-Gonzales E."/>
            <person name="Havlak P."/>
            <person name="Hellsten U."/>
            <person name="Kuo D.H."/>
            <person name="Larsson T."/>
            <person name="Lv J."/>
            <person name="Arendt D."/>
            <person name="Savage R."/>
            <person name="Osoegawa K."/>
            <person name="de Jong P."/>
            <person name="Grimwood J."/>
            <person name="Chapman J.A."/>
            <person name="Shapiro H."/>
            <person name="Aerts A."/>
            <person name="Otillar R.P."/>
            <person name="Terry A.Y."/>
            <person name="Boore J.L."/>
            <person name="Grigoriev I.V."/>
            <person name="Lindberg D.R."/>
            <person name="Seaver E.C."/>
            <person name="Weisblat D.A."/>
            <person name="Putnam N.H."/>
            <person name="Rokhsar D.S."/>
        </authorList>
    </citation>
    <scope>NUCLEOTIDE SEQUENCE [LARGE SCALE GENOMIC DNA]</scope>
</reference>
<evidence type="ECO:0000256" key="2">
    <source>
        <dbReference type="SAM" id="SignalP"/>
    </source>
</evidence>
<name>V3ZTC7_LOTGI</name>
<organism evidence="3 4">
    <name type="scientific">Lottia gigantea</name>
    <name type="common">Giant owl limpet</name>
    <dbReference type="NCBI Taxonomy" id="225164"/>
    <lineage>
        <taxon>Eukaryota</taxon>
        <taxon>Metazoa</taxon>
        <taxon>Spiralia</taxon>
        <taxon>Lophotrochozoa</taxon>
        <taxon>Mollusca</taxon>
        <taxon>Gastropoda</taxon>
        <taxon>Patellogastropoda</taxon>
        <taxon>Lottioidea</taxon>
        <taxon>Lottiidae</taxon>
        <taxon>Lottia</taxon>
    </lineage>
</organism>
<evidence type="ECO:0008006" key="5">
    <source>
        <dbReference type="Google" id="ProtNLM"/>
    </source>
</evidence>
<dbReference type="HOGENOM" id="CLU_1628935_0_0_1"/>
<feature type="signal peptide" evidence="2">
    <location>
        <begin position="1"/>
        <end position="32"/>
    </location>
</feature>
<dbReference type="KEGG" id="lgi:LOTGIDRAFT_155481"/>
<proteinExistence type="predicted"/>
<keyword evidence="1" id="KW-1133">Transmembrane helix</keyword>
<evidence type="ECO:0000256" key="1">
    <source>
        <dbReference type="SAM" id="Phobius"/>
    </source>
</evidence>